<dbReference type="Gene3D" id="2.40.50.140">
    <property type="entry name" value="Nucleic acid-binding proteins"/>
    <property type="match status" value="1"/>
</dbReference>
<dbReference type="SUPFAM" id="SSF50331">
    <property type="entry name" value="MOP-like"/>
    <property type="match status" value="1"/>
</dbReference>
<dbReference type="Pfam" id="PF08402">
    <property type="entry name" value="TOBE_2"/>
    <property type="match status" value="1"/>
</dbReference>
<evidence type="ECO:0000256" key="1">
    <source>
        <dbReference type="ARBA" id="ARBA00022448"/>
    </source>
</evidence>
<dbReference type="InterPro" id="IPR003593">
    <property type="entry name" value="AAA+_ATPase"/>
</dbReference>
<evidence type="ECO:0000259" key="5">
    <source>
        <dbReference type="PROSITE" id="PS50893"/>
    </source>
</evidence>
<dbReference type="InterPro" id="IPR047641">
    <property type="entry name" value="ABC_transpr_MalK/UgpC-like"/>
</dbReference>
<dbReference type="Gene3D" id="2.40.50.100">
    <property type="match status" value="1"/>
</dbReference>
<evidence type="ECO:0000256" key="4">
    <source>
        <dbReference type="ARBA" id="ARBA00022840"/>
    </source>
</evidence>
<evidence type="ECO:0000313" key="6">
    <source>
        <dbReference type="EMBL" id="MCS0630861.1"/>
    </source>
</evidence>
<feature type="domain" description="ABC transporter" evidence="5">
    <location>
        <begin position="4"/>
        <end position="243"/>
    </location>
</feature>
<dbReference type="PROSITE" id="PS00211">
    <property type="entry name" value="ABC_TRANSPORTER_1"/>
    <property type="match status" value="1"/>
</dbReference>
<protein>
    <submittedName>
        <fullName evidence="6">Sn-glycerol-3-phosphate ABC transporter ATP-binding protein UgpC</fullName>
    </submittedName>
</protein>
<keyword evidence="1" id="KW-0813">Transport</keyword>
<dbReference type="NCBIfam" id="NF008653">
    <property type="entry name" value="PRK11650.1"/>
    <property type="match status" value="1"/>
</dbReference>
<keyword evidence="3" id="KW-0547">Nucleotide-binding</keyword>
<dbReference type="SUPFAM" id="SSF52540">
    <property type="entry name" value="P-loop containing nucleoside triphosphate hydrolases"/>
    <property type="match status" value="1"/>
</dbReference>
<keyword evidence="7" id="KW-1185">Reference proteome</keyword>
<dbReference type="EMBL" id="JANUHC010000005">
    <property type="protein sequence ID" value="MCS0630861.1"/>
    <property type="molecule type" value="Genomic_DNA"/>
</dbReference>
<keyword evidence="2" id="KW-1003">Cell membrane</keyword>
<dbReference type="InterPro" id="IPR008995">
    <property type="entry name" value="Mo/tungstate-bd_C_term_dom"/>
</dbReference>
<dbReference type="Gene3D" id="3.40.50.300">
    <property type="entry name" value="P-loop containing nucleotide triphosphate hydrolases"/>
    <property type="match status" value="1"/>
</dbReference>
<dbReference type="InterPro" id="IPR013611">
    <property type="entry name" value="Transp-assoc_OB_typ2"/>
</dbReference>
<dbReference type="PANTHER" id="PTHR43875">
    <property type="entry name" value="MALTODEXTRIN IMPORT ATP-BINDING PROTEIN MSMX"/>
    <property type="match status" value="1"/>
</dbReference>
<sequence>MAELVFDNVSKRYGKGAEVLRDINLSIAQGEFCVFIGPSGCGKSTMLRMIAGLEDISAGELRIGGQRVNEMAPSERGIAMVFQSYALYPHMTVYQNLAFGLKVRKADRAAIDQKVRNAARALQLDGLLERLPRELSGGQRQRVAIGRAIVREPRVFLFDEPLSNLDAELRVQTRLEIARLHADMPATTMIYVTHDQVEAMTLADKIVLLNSGDAVQREGSVAQFGAPLDLYHHPANRFVAGFIGSPKMNFIDAELESAAPHEVLARVGGTAFVARVDAAGSPRGARVALGIRPEHVLLGGVAGQPNTLAGTVAFVEQLGESTCIHVRLDGGQLFTVRERGDARSRVGDTVTVRCHPGDVHVFREDGRSFARTAAAPEHITTTLETT</sequence>
<dbReference type="InterPro" id="IPR015855">
    <property type="entry name" value="ABC_transpr_MalK-like"/>
</dbReference>
<evidence type="ECO:0000256" key="2">
    <source>
        <dbReference type="ARBA" id="ARBA00022475"/>
    </source>
</evidence>
<dbReference type="InterPro" id="IPR012340">
    <property type="entry name" value="NA-bd_OB-fold"/>
</dbReference>
<name>A0ABT2C0K2_9BURK</name>
<keyword evidence="2" id="KW-0472">Membrane</keyword>
<gene>
    <name evidence="6" type="primary">ugpC</name>
    <name evidence="6" type="ORF">NX786_16120</name>
</gene>
<evidence type="ECO:0000256" key="3">
    <source>
        <dbReference type="ARBA" id="ARBA00022741"/>
    </source>
</evidence>
<reference evidence="6" key="1">
    <citation type="submission" date="2022-08" db="EMBL/GenBank/DDBJ databases">
        <title>Reclassification of Massilia species as members of the genera Telluria, Duganella, Pseudoduganella, Mokoshia gen. nov. and Zemynaea gen. nov. using orthogonal and non-orthogonal genome-based approaches.</title>
        <authorList>
            <person name="Bowman J.P."/>
        </authorList>
    </citation>
    <scope>NUCLEOTIDE SEQUENCE</scope>
    <source>
        <strain evidence="6">LMG 11547</strain>
    </source>
</reference>
<dbReference type="PROSITE" id="PS50893">
    <property type="entry name" value="ABC_TRANSPORTER_2"/>
    <property type="match status" value="1"/>
</dbReference>
<keyword evidence="4 6" id="KW-0067">ATP-binding</keyword>
<dbReference type="InterPro" id="IPR003439">
    <property type="entry name" value="ABC_transporter-like_ATP-bd"/>
</dbReference>
<dbReference type="PANTHER" id="PTHR43875:SF3">
    <property type="entry name" value="MALTOSE_MALTODEXTRIN IMPORT ATP-BINDING PROTEIN MALK"/>
    <property type="match status" value="1"/>
</dbReference>
<proteinExistence type="predicted"/>
<dbReference type="InterPro" id="IPR017871">
    <property type="entry name" value="ABC_transporter-like_CS"/>
</dbReference>
<dbReference type="InterPro" id="IPR027417">
    <property type="entry name" value="P-loop_NTPase"/>
</dbReference>
<dbReference type="CDD" id="cd03301">
    <property type="entry name" value="ABC_MalK_N"/>
    <property type="match status" value="1"/>
</dbReference>
<dbReference type="GO" id="GO:0005524">
    <property type="term" value="F:ATP binding"/>
    <property type="evidence" value="ECO:0007669"/>
    <property type="project" value="UniProtKB-KW"/>
</dbReference>
<dbReference type="Proteomes" id="UP001165263">
    <property type="component" value="Unassembled WGS sequence"/>
</dbReference>
<dbReference type="Pfam" id="PF00005">
    <property type="entry name" value="ABC_tran"/>
    <property type="match status" value="1"/>
</dbReference>
<dbReference type="SMART" id="SM00382">
    <property type="entry name" value="AAA"/>
    <property type="match status" value="1"/>
</dbReference>
<evidence type="ECO:0000313" key="7">
    <source>
        <dbReference type="Proteomes" id="UP001165263"/>
    </source>
</evidence>
<dbReference type="RefSeq" id="WP_259449956.1">
    <property type="nucleotide sequence ID" value="NZ_CP119520.1"/>
</dbReference>
<accession>A0ABT2C0K2</accession>
<comment type="caution">
    <text evidence="6">The sequence shown here is derived from an EMBL/GenBank/DDBJ whole genome shotgun (WGS) entry which is preliminary data.</text>
</comment>
<organism evidence="6 7">
    <name type="scientific">Telluria mixta</name>
    <dbReference type="NCBI Taxonomy" id="34071"/>
    <lineage>
        <taxon>Bacteria</taxon>
        <taxon>Pseudomonadati</taxon>
        <taxon>Pseudomonadota</taxon>
        <taxon>Betaproteobacteria</taxon>
        <taxon>Burkholderiales</taxon>
        <taxon>Oxalobacteraceae</taxon>
        <taxon>Telluria group</taxon>
        <taxon>Telluria</taxon>
    </lineage>
</organism>